<keyword evidence="3" id="KW-1185">Reference proteome</keyword>
<dbReference type="AlphaFoldDB" id="A0A512NRW7"/>
<comment type="caution">
    <text evidence="2">The sequence shown here is derived from an EMBL/GenBank/DDBJ whole genome shotgun (WGS) entry which is preliminary data.</text>
</comment>
<dbReference type="Proteomes" id="UP000321058">
    <property type="component" value="Unassembled WGS sequence"/>
</dbReference>
<dbReference type="RefSeq" id="WP_147157003.1">
    <property type="nucleotide sequence ID" value="NZ_BKAJ01000248.1"/>
</dbReference>
<gene>
    <name evidence="2" type="ORF">RSO01_88740</name>
</gene>
<name>A0A512NRW7_9HYPH</name>
<sequence>MDETPDTLVAACQVAGLVAAALLLPSVLVDQVFGTHVLSVMLPTSLAAFAVGLIVKVWKAQEPR</sequence>
<organism evidence="2 3">
    <name type="scientific">Reyranella soli</name>
    <dbReference type="NCBI Taxonomy" id="1230389"/>
    <lineage>
        <taxon>Bacteria</taxon>
        <taxon>Pseudomonadati</taxon>
        <taxon>Pseudomonadota</taxon>
        <taxon>Alphaproteobacteria</taxon>
        <taxon>Hyphomicrobiales</taxon>
        <taxon>Reyranellaceae</taxon>
        <taxon>Reyranella</taxon>
    </lineage>
</organism>
<keyword evidence="1" id="KW-1133">Transmembrane helix</keyword>
<evidence type="ECO:0000313" key="3">
    <source>
        <dbReference type="Proteomes" id="UP000321058"/>
    </source>
</evidence>
<reference evidence="2 3" key="1">
    <citation type="submission" date="2019-07" db="EMBL/GenBank/DDBJ databases">
        <title>Whole genome shotgun sequence of Reyranella soli NBRC 108950.</title>
        <authorList>
            <person name="Hosoyama A."/>
            <person name="Uohara A."/>
            <person name="Ohji S."/>
            <person name="Ichikawa N."/>
        </authorList>
    </citation>
    <scope>NUCLEOTIDE SEQUENCE [LARGE SCALE GENOMIC DNA]</scope>
    <source>
        <strain evidence="2 3">NBRC 108950</strain>
    </source>
</reference>
<evidence type="ECO:0000256" key="1">
    <source>
        <dbReference type="SAM" id="Phobius"/>
    </source>
</evidence>
<feature type="transmembrane region" description="Helical" evidence="1">
    <location>
        <begin position="40"/>
        <end position="58"/>
    </location>
</feature>
<keyword evidence="1" id="KW-0812">Transmembrane</keyword>
<dbReference type="EMBL" id="BKAJ01000248">
    <property type="protein sequence ID" value="GEP61708.1"/>
    <property type="molecule type" value="Genomic_DNA"/>
</dbReference>
<protein>
    <submittedName>
        <fullName evidence="2">Uncharacterized protein</fullName>
    </submittedName>
</protein>
<accession>A0A512NRW7</accession>
<feature type="transmembrane region" description="Helical" evidence="1">
    <location>
        <begin position="7"/>
        <end position="28"/>
    </location>
</feature>
<proteinExistence type="predicted"/>
<keyword evidence="1" id="KW-0472">Membrane</keyword>
<evidence type="ECO:0000313" key="2">
    <source>
        <dbReference type="EMBL" id="GEP61708.1"/>
    </source>
</evidence>